<evidence type="ECO:0000259" key="1">
    <source>
        <dbReference type="Pfam" id="PF00144"/>
    </source>
</evidence>
<reference evidence="2 3" key="2">
    <citation type="journal article" date="2015" name="Stand. Genomic Sci.">
        <title>Draft genome sequence of marine-derived Streptomyces sp. TP-A0598, a producer of anti-MRSA antibiotic lydicamycins.</title>
        <authorList>
            <person name="Komaki H."/>
            <person name="Ichikawa N."/>
            <person name="Hosoyama A."/>
            <person name="Fujita N."/>
            <person name="Igarashi Y."/>
        </authorList>
    </citation>
    <scope>NUCLEOTIDE SEQUENCE [LARGE SCALE GENOMIC DNA]</scope>
    <source>
        <strain evidence="2 3">NBRC 110027</strain>
    </source>
</reference>
<dbReference type="Proteomes" id="UP000048965">
    <property type="component" value="Unassembled WGS sequence"/>
</dbReference>
<evidence type="ECO:0000313" key="2">
    <source>
        <dbReference type="EMBL" id="GAO11342.1"/>
    </source>
</evidence>
<dbReference type="SUPFAM" id="SSF56601">
    <property type="entry name" value="beta-lactamase/transpeptidase-like"/>
    <property type="match status" value="1"/>
</dbReference>
<feature type="domain" description="Beta-lactamase-related" evidence="1">
    <location>
        <begin position="32"/>
        <end position="391"/>
    </location>
</feature>
<dbReference type="Gene3D" id="3.40.710.10">
    <property type="entry name" value="DD-peptidase/beta-lactamase superfamily"/>
    <property type="match status" value="1"/>
</dbReference>
<keyword evidence="3" id="KW-1185">Reference proteome</keyword>
<gene>
    <name evidence="2" type="ORF">TPA0598_08_02530</name>
</gene>
<dbReference type="InterPro" id="IPR001466">
    <property type="entry name" value="Beta-lactam-related"/>
</dbReference>
<reference evidence="3" key="1">
    <citation type="submission" date="2014-09" db="EMBL/GenBank/DDBJ databases">
        <title>Whole genome shotgun sequence of Streptomyces sp. NBRC 110027.</title>
        <authorList>
            <person name="Komaki H."/>
            <person name="Ichikawa N."/>
            <person name="Katano-Makiyama Y."/>
            <person name="Hosoyama A."/>
            <person name="Hashimoto M."/>
            <person name="Uohara A."/>
            <person name="Kitahashi Y."/>
            <person name="Ohji S."/>
            <person name="Kimura A."/>
            <person name="Yamazoe A."/>
            <person name="Igarashi Y."/>
            <person name="Fujita N."/>
        </authorList>
    </citation>
    <scope>NUCLEOTIDE SEQUENCE [LARGE SCALE GENOMIC DNA]</scope>
    <source>
        <strain evidence="3">NBRC 110027</strain>
    </source>
</reference>
<dbReference type="PANTHER" id="PTHR43319">
    <property type="entry name" value="BETA-LACTAMASE-RELATED"/>
    <property type="match status" value="1"/>
</dbReference>
<dbReference type="InterPro" id="IPR012338">
    <property type="entry name" value="Beta-lactam/transpept-like"/>
</dbReference>
<organism evidence="2 3">
    <name type="scientific">Streptomyces lydicamycinicus</name>
    <dbReference type="NCBI Taxonomy" id="1546107"/>
    <lineage>
        <taxon>Bacteria</taxon>
        <taxon>Bacillati</taxon>
        <taxon>Actinomycetota</taxon>
        <taxon>Actinomycetes</taxon>
        <taxon>Kitasatosporales</taxon>
        <taxon>Streptomycetaceae</taxon>
        <taxon>Streptomyces</taxon>
    </lineage>
</organism>
<dbReference type="InterPro" id="IPR052907">
    <property type="entry name" value="Beta-lactamase/esterase"/>
</dbReference>
<protein>
    <submittedName>
        <fullName evidence="2">Carboxylesterase</fullName>
    </submittedName>
</protein>
<dbReference type="EMBL" id="BBNO01000008">
    <property type="protein sequence ID" value="GAO11342.1"/>
    <property type="molecule type" value="Genomic_DNA"/>
</dbReference>
<accession>A0A0P4RDV5</accession>
<comment type="caution">
    <text evidence="2">The sequence shown here is derived from an EMBL/GenBank/DDBJ whole genome shotgun (WGS) entry which is preliminary data.</text>
</comment>
<evidence type="ECO:0000313" key="3">
    <source>
        <dbReference type="Proteomes" id="UP000048965"/>
    </source>
</evidence>
<dbReference type="AlphaFoldDB" id="A0A0P4RDV5"/>
<proteinExistence type="predicted"/>
<dbReference type="PANTHER" id="PTHR43319:SF3">
    <property type="entry name" value="BETA-LACTAMASE-RELATED DOMAIN-CONTAINING PROTEIN"/>
    <property type="match status" value="1"/>
</dbReference>
<sequence length="408" mass="43493">MTAPGRREETTVEPATVNGHCAPEFAGVRDAFERNFSEHGDVGAAVTVTVDGEAVVDLWGGHADAAGTRPWERDTLVNVYSTSKGMTALCAHLLVDRGELNLDAPVSRYWPEFGQAGKEDIPVRWLLSHRAGLIAPREPLPAGHAYDWDRVCAVLAATPPWWEPGTAQGYHAVTFGYLVGEVVRRITGQSLGAFLHSEITGPLGARVFIGTPAEEHARCADMVGQLDEARLAEQFPGAPKPPFRSLADHPLAIVMLALTYIPTGDVNSAAYRSAEIPAGNAHAGAHGLATVYGALAAGTLVRRGTLEAMRRSQSRPGERDLTIDALAPAGYEHRWGLGYMLNHQGQAGPNPRAFGHGGAGGSFAFADPENRLSYAYTMNKYGGGTTGQDPRNAGLVRAVYQALGQNRS</sequence>
<name>A0A0P4RDV5_9ACTN</name>
<dbReference type="Pfam" id="PF00144">
    <property type="entry name" value="Beta-lactamase"/>
    <property type="match status" value="1"/>
</dbReference>